<dbReference type="GO" id="GO:0016787">
    <property type="term" value="F:hydrolase activity"/>
    <property type="evidence" value="ECO:0007669"/>
    <property type="project" value="InterPro"/>
</dbReference>
<dbReference type="Gene3D" id="3.90.190.10">
    <property type="entry name" value="Protein tyrosine phosphatase superfamily"/>
    <property type="match status" value="1"/>
</dbReference>
<sequence length="145" mass="15155">MPSYTCLTPVLFLGPQPDGADLAAAAASGIRTVLDLRMPAETGGTNELQTRAHGLGYAALPIDRMDLRPAQVDNFARLLRDLPGPVLLHCATGARAALLLALARARVHGWNATRTFAEAAALGFDLRSTPPFAAFVEAVTAAHAG</sequence>
<dbReference type="Pfam" id="PF04273">
    <property type="entry name" value="BLH_phosphatase"/>
    <property type="match status" value="1"/>
</dbReference>
<dbReference type="Proteomes" id="UP000298438">
    <property type="component" value="Unassembled WGS sequence"/>
</dbReference>
<gene>
    <name evidence="2" type="ORF">E4L96_17180</name>
</gene>
<dbReference type="AlphaFoldDB" id="A0A4Y9S3H1"/>
<keyword evidence="3" id="KW-1185">Reference proteome</keyword>
<reference evidence="2 3" key="1">
    <citation type="submission" date="2019-03" db="EMBL/GenBank/DDBJ databases">
        <title>Draft Genome Sequence of Massilia arenosa sp. nov., a Novel Massilia Species Isolated from a Sandy-loam Maize Soil.</title>
        <authorList>
            <person name="Raths R."/>
            <person name="Peta V."/>
            <person name="Bucking H."/>
        </authorList>
    </citation>
    <scope>NUCLEOTIDE SEQUENCE [LARGE SCALE GENOMIC DNA]</scope>
    <source>
        <strain evidence="2 3">MC02</strain>
    </source>
</reference>
<name>A0A4Y9S3H1_9BURK</name>
<protein>
    <submittedName>
        <fullName evidence="2">TIGR01244 family phosphatase</fullName>
    </submittedName>
</protein>
<evidence type="ECO:0000259" key="1">
    <source>
        <dbReference type="Pfam" id="PF04273"/>
    </source>
</evidence>
<dbReference type="SUPFAM" id="SSF52799">
    <property type="entry name" value="(Phosphotyrosine protein) phosphatases II"/>
    <property type="match status" value="1"/>
</dbReference>
<dbReference type="InterPro" id="IPR029021">
    <property type="entry name" value="Prot-tyrosine_phosphatase-like"/>
</dbReference>
<proteinExistence type="predicted"/>
<dbReference type="EMBL" id="SPVF01000220">
    <property type="protein sequence ID" value="TFW16048.1"/>
    <property type="molecule type" value="Genomic_DNA"/>
</dbReference>
<feature type="domain" description="Beta-lactamase hydrolase-like protein phosphatase-like" evidence="1">
    <location>
        <begin position="6"/>
        <end position="105"/>
    </location>
</feature>
<dbReference type="RefSeq" id="WP_135208438.1">
    <property type="nucleotide sequence ID" value="NZ_SPVF01000220.1"/>
</dbReference>
<comment type="caution">
    <text evidence="2">The sequence shown here is derived from an EMBL/GenBank/DDBJ whole genome shotgun (WGS) entry which is preliminary data.</text>
</comment>
<evidence type="ECO:0000313" key="2">
    <source>
        <dbReference type="EMBL" id="TFW16048.1"/>
    </source>
</evidence>
<dbReference type="OrthoDB" id="9802771at2"/>
<accession>A0A4Y9S3H1</accession>
<evidence type="ECO:0000313" key="3">
    <source>
        <dbReference type="Proteomes" id="UP000298438"/>
    </source>
</evidence>
<organism evidence="2 3">
    <name type="scientific">Zemynaea arenosa</name>
    <dbReference type="NCBI Taxonomy" id="2561931"/>
    <lineage>
        <taxon>Bacteria</taxon>
        <taxon>Pseudomonadati</taxon>
        <taxon>Pseudomonadota</taxon>
        <taxon>Betaproteobacteria</taxon>
        <taxon>Burkholderiales</taxon>
        <taxon>Oxalobacteraceae</taxon>
        <taxon>Telluria group</taxon>
        <taxon>Zemynaea</taxon>
    </lineage>
</organism>
<dbReference type="InterPro" id="IPR005939">
    <property type="entry name" value="BLH_phosphatase-like"/>
</dbReference>